<dbReference type="Pfam" id="PF00561">
    <property type="entry name" value="Abhydrolase_1"/>
    <property type="match status" value="1"/>
</dbReference>
<dbReference type="InterPro" id="IPR029032">
    <property type="entry name" value="AhpD-like"/>
</dbReference>
<organism evidence="3 4">
    <name type="scientific">Siccirubricoccus deserti</name>
    <dbReference type="NCBI Taxonomy" id="2013562"/>
    <lineage>
        <taxon>Bacteria</taxon>
        <taxon>Pseudomonadati</taxon>
        <taxon>Pseudomonadota</taxon>
        <taxon>Alphaproteobacteria</taxon>
        <taxon>Acetobacterales</taxon>
        <taxon>Roseomonadaceae</taxon>
        <taxon>Siccirubricoccus</taxon>
    </lineage>
</organism>
<gene>
    <name evidence="3" type="ORF">H7965_10755</name>
</gene>
<proteinExistence type="predicted"/>
<dbReference type="SUPFAM" id="SSF69118">
    <property type="entry name" value="AhpD-like"/>
    <property type="match status" value="1"/>
</dbReference>
<dbReference type="Proteomes" id="UP000600101">
    <property type="component" value="Unassembled WGS sequence"/>
</dbReference>
<reference evidence="3" key="1">
    <citation type="submission" date="2020-08" db="EMBL/GenBank/DDBJ databases">
        <authorList>
            <person name="Hu Y."/>
            <person name="Nguyen S.V."/>
            <person name="Li F."/>
            <person name="Fanning S."/>
        </authorList>
    </citation>
    <scope>NUCLEOTIDE SEQUENCE</scope>
    <source>
        <strain evidence="3">SYSU D8009</strain>
    </source>
</reference>
<comment type="caution">
    <text evidence="3">The sequence shown here is derived from an EMBL/GenBank/DDBJ whole genome shotgun (WGS) entry which is preliminary data.</text>
</comment>
<dbReference type="PRINTS" id="PR00111">
    <property type="entry name" value="ABHYDROLASE"/>
</dbReference>
<dbReference type="EMBL" id="JACOMF010000010">
    <property type="protein sequence ID" value="MBC4015803.1"/>
    <property type="molecule type" value="Genomic_DNA"/>
</dbReference>
<dbReference type="Gene3D" id="1.20.1290.10">
    <property type="entry name" value="AhpD-like"/>
    <property type="match status" value="1"/>
</dbReference>
<keyword evidence="3" id="KW-0378">Hydrolase</keyword>
<dbReference type="Gene3D" id="3.40.50.1820">
    <property type="entry name" value="alpha/beta hydrolase"/>
    <property type="match status" value="1"/>
</dbReference>
<dbReference type="PANTHER" id="PTHR33570:SF2">
    <property type="entry name" value="CARBOXYMUCONOLACTONE DECARBOXYLASE-LIKE DOMAIN-CONTAINING PROTEIN"/>
    <property type="match status" value="1"/>
</dbReference>
<feature type="domain" description="AB hydrolase-1" evidence="1">
    <location>
        <begin position="21"/>
        <end position="241"/>
    </location>
</feature>
<protein>
    <submittedName>
        <fullName evidence="3">Alpha/beta fold hydrolase</fullName>
    </submittedName>
</protein>
<dbReference type="InterPro" id="IPR029058">
    <property type="entry name" value="AB_hydrolase_fold"/>
</dbReference>
<dbReference type="InterPro" id="IPR000073">
    <property type="entry name" value="AB_hydrolase_1"/>
</dbReference>
<evidence type="ECO:0000259" key="1">
    <source>
        <dbReference type="Pfam" id="PF00561"/>
    </source>
</evidence>
<dbReference type="Pfam" id="PF02627">
    <property type="entry name" value="CMD"/>
    <property type="match status" value="1"/>
</dbReference>
<sequence length="385" mass="41062">MFYQLGDISVHADARGPAKAPAVLLLHSLGATLNMWDPQAEALAKRYRVIRMDMRGHGLTDAPPGPYSMERLARDGLALLDSLGVDKAHVGGVSIGGHIAMRIAALAPHRVLSLLPCDTALDFGGAAAWQERMDIVAAKGIAAIAEMTMSRWVLDQSLASSRGLRRMLLSTDPAGWLGCAAALREVKGDELLGRIHCPTTVVVGDRDPSTTPEAAKAIQAAIPGSKLVVIAEAAHIPNLERAEAMTRAVLGHLDAVTALPADAAAAGMEMRRRILGDAHVERSEAGMTPLDAPFREFILEGVWGRVWTRPGLSWRDRSLLCLGMLAALGHHEEFRLHVRATRNTGVTAEEIGEVLLAVAAYGGVPAANTALRIAKETLREMEGVP</sequence>
<feature type="domain" description="Carboxymuconolactone decarboxylase-like" evidence="2">
    <location>
        <begin position="296"/>
        <end position="376"/>
    </location>
</feature>
<accession>A0A9X0QYW8</accession>
<dbReference type="GO" id="GO:0016787">
    <property type="term" value="F:hydrolase activity"/>
    <property type="evidence" value="ECO:0007669"/>
    <property type="project" value="UniProtKB-KW"/>
</dbReference>
<dbReference type="AlphaFoldDB" id="A0A9X0QYW8"/>
<dbReference type="SUPFAM" id="SSF53474">
    <property type="entry name" value="alpha/beta-Hydrolases"/>
    <property type="match status" value="1"/>
</dbReference>
<evidence type="ECO:0000259" key="2">
    <source>
        <dbReference type="Pfam" id="PF02627"/>
    </source>
</evidence>
<keyword evidence="4" id="KW-1185">Reference proteome</keyword>
<dbReference type="InterPro" id="IPR052512">
    <property type="entry name" value="4CMD/NDH-1_regulator"/>
</dbReference>
<dbReference type="PANTHER" id="PTHR33570">
    <property type="entry name" value="4-CARBOXYMUCONOLACTONE DECARBOXYLASE FAMILY PROTEIN"/>
    <property type="match status" value="1"/>
</dbReference>
<evidence type="ECO:0000313" key="3">
    <source>
        <dbReference type="EMBL" id="MBC4015803.1"/>
    </source>
</evidence>
<dbReference type="InterPro" id="IPR003779">
    <property type="entry name" value="CMD-like"/>
</dbReference>
<name>A0A9X0QYW8_9PROT</name>
<dbReference type="RefSeq" id="WP_186770580.1">
    <property type="nucleotide sequence ID" value="NZ_JACOMF010000010.1"/>
</dbReference>
<evidence type="ECO:0000313" key="4">
    <source>
        <dbReference type="Proteomes" id="UP000600101"/>
    </source>
</evidence>
<dbReference type="GO" id="GO:0051920">
    <property type="term" value="F:peroxiredoxin activity"/>
    <property type="evidence" value="ECO:0007669"/>
    <property type="project" value="InterPro"/>
</dbReference>